<evidence type="ECO:0000313" key="2">
    <source>
        <dbReference type="Proteomes" id="UP000887458"/>
    </source>
</evidence>
<dbReference type="Proteomes" id="UP000887458">
    <property type="component" value="Unassembled WGS sequence"/>
</dbReference>
<reference evidence="1 2" key="1">
    <citation type="journal article" date="2018" name="J. Allergy Clin. Immunol.">
        <title>High-quality assembly of Dermatophagoides pteronyssinus genome and transcriptome reveals a wide range of novel allergens.</title>
        <authorList>
            <person name="Liu X.Y."/>
            <person name="Yang K.Y."/>
            <person name="Wang M.Q."/>
            <person name="Kwok J.S."/>
            <person name="Zeng X."/>
            <person name="Yang Z."/>
            <person name="Xiao X.J."/>
            <person name="Lau C.P."/>
            <person name="Li Y."/>
            <person name="Huang Z.M."/>
            <person name="Ba J.G."/>
            <person name="Yim A.K."/>
            <person name="Ouyang C.Y."/>
            <person name="Ngai S.M."/>
            <person name="Chan T.F."/>
            <person name="Leung E.L."/>
            <person name="Liu L."/>
            <person name="Liu Z.G."/>
            <person name="Tsui S.K."/>
        </authorList>
    </citation>
    <scope>NUCLEOTIDE SEQUENCE [LARGE SCALE GENOMIC DNA]</scope>
    <source>
        <strain evidence="1">Derp</strain>
    </source>
</reference>
<organism evidence="1 2">
    <name type="scientific">Dermatophagoides pteronyssinus</name>
    <name type="common">European house dust mite</name>
    <dbReference type="NCBI Taxonomy" id="6956"/>
    <lineage>
        <taxon>Eukaryota</taxon>
        <taxon>Metazoa</taxon>
        <taxon>Ecdysozoa</taxon>
        <taxon>Arthropoda</taxon>
        <taxon>Chelicerata</taxon>
        <taxon>Arachnida</taxon>
        <taxon>Acari</taxon>
        <taxon>Acariformes</taxon>
        <taxon>Sarcoptiformes</taxon>
        <taxon>Astigmata</taxon>
        <taxon>Psoroptidia</taxon>
        <taxon>Analgoidea</taxon>
        <taxon>Pyroglyphidae</taxon>
        <taxon>Dermatophagoidinae</taxon>
        <taxon>Dermatophagoides</taxon>
    </lineage>
</organism>
<evidence type="ECO:0000313" key="1">
    <source>
        <dbReference type="EMBL" id="KAH9413030.1"/>
    </source>
</evidence>
<name>A0ABQ8IRT3_DERPT</name>
<sequence>MQFIKGNSVSEIISNCSATVLSQPQSERSKIIYPLTTKTSVHKTQSRRTTNPSEPITISVTSLIGQFLWFKAFLGPTISQRFLFPLTVILKQYYMDIWKTVKAELLVDINRTKEMRRVYSYPTKVNLTSNLTLPKSAKTPTSSLRQPSKT</sequence>
<reference evidence="1 2" key="2">
    <citation type="journal article" date="2022" name="Mol. Biol. Evol.">
        <title>Comparative Genomics Reveals Insights into the Divergent Evolution of Astigmatic Mites and Household Pest Adaptations.</title>
        <authorList>
            <person name="Xiong Q."/>
            <person name="Wan A.T."/>
            <person name="Liu X."/>
            <person name="Fung C.S."/>
            <person name="Xiao X."/>
            <person name="Malainual N."/>
            <person name="Hou J."/>
            <person name="Wang L."/>
            <person name="Wang M."/>
            <person name="Yang K.Y."/>
            <person name="Cui Y."/>
            <person name="Leung E.L."/>
            <person name="Nong W."/>
            <person name="Shin S.K."/>
            <person name="Au S.W."/>
            <person name="Jeong K.Y."/>
            <person name="Chew F.T."/>
            <person name="Hui J.H."/>
            <person name="Leung T.F."/>
            <person name="Tungtrongchitr A."/>
            <person name="Zhong N."/>
            <person name="Liu Z."/>
            <person name="Tsui S.K."/>
        </authorList>
    </citation>
    <scope>NUCLEOTIDE SEQUENCE [LARGE SCALE GENOMIC DNA]</scope>
    <source>
        <strain evidence="1">Derp</strain>
    </source>
</reference>
<dbReference type="EMBL" id="NJHN03000123">
    <property type="protein sequence ID" value="KAH9413030.1"/>
    <property type="molecule type" value="Genomic_DNA"/>
</dbReference>
<proteinExistence type="predicted"/>
<comment type="caution">
    <text evidence="1">The sequence shown here is derived from an EMBL/GenBank/DDBJ whole genome shotgun (WGS) entry which is preliminary data.</text>
</comment>
<protein>
    <submittedName>
        <fullName evidence="1">Uncharacterized protein</fullName>
    </submittedName>
</protein>
<keyword evidence="2" id="KW-1185">Reference proteome</keyword>
<accession>A0ABQ8IRT3</accession>
<gene>
    <name evidence="1" type="ORF">DERP_006715</name>
</gene>